<evidence type="ECO:0008006" key="4">
    <source>
        <dbReference type="Google" id="ProtNLM"/>
    </source>
</evidence>
<dbReference type="Proteomes" id="UP000244248">
    <property type="component" value="Unassembled WGS sequence"/>
</dbReference>
<dbReference type="EMBL" id="QANS01000005">
    <property type="protein sequence ID" value="PTU30720.1"/>
    <property type="molecule type" value="Genomic_DNA"/>
</dbReference>
<dbReference type="OrthoDB" id="7063835at2"/>
<keyword evidence="3" id="KW-1185">Reference proteome</keyword>
<reference evidence="2 3" key="1">
    <citation type="submission" date="2018-04" db="EMBL/GenBank/DDBJ databases">
        <title>Novel species isolated from glacier.</title>
        <authorList>
            <person name="Liu Q."/>
            <person name="Xin Y.-H."/>
        </authorList>
    </citation>
    <scope>NUCLEOTIDE SEQUENCE [LARGE SCALE GENOMIC DNA]</scope>
    <source>
        <strain evidence="2 3">GT1R17</strain>
    </source>
</reference>
<organism evidence="2 3">
    <name type="scientific">Stenotrophobium rhamnosiphilum</name>
    <dbReference type="NCBI Taxonomy" id="2029166"/>
    <lineage>
        <taxon>Bacteria</taxon>
        <taxon>Pseudomonadati</taxon>
        <taxon>Pseudomonadota</taxon>
        <taxon>Gammaproteobacteria</taxon>
        <taxon>Nevskiales</taxon>
        <taxon>Nevskiaceae</taxon>
        <taxon>Stenotrophobium</taxon>
    </lineage>
</organism>
<evidence type="ECO:0000313" key="2">
    <source>
        <dbReference type="EMBL" id="PTU30720.1"/>
    </source>
</evidence>
<evidence type="ECO:0000313" key="3">
    <source>
        <dbReference type="Proteomes" id="UP000244248"/>
    </source>
</evidence>
<accession>A0A2T5MDR6</accession>
<dbReference type="RefSeq" id="WP_107941093.1">
    <property type="nucleotide sequence ID" value="NZ_QANS01000005.1"/>
</dbReference>
<comment type="caution">
    <text evidence="2">The sequence shown here is derived from an EMBL/GenBank/DDBJ whole genome shotgun (WGS) entry which is preliminary data.</text>
</comment>
<dbReference type="AlphaFoldDB" id="A0A2T5MDR6"/>
<keyword evidence="1" id="KW-0472">Membrane</keyword>
<protein>
    <recommendedName>
        <fullName evidence="4">Yip1 domain-containing protein</fullName>
    </recommendedName>
</protein>
<keyword evidence="1" id="KW-1133">Transmembrane helix</keyword>
<feature type="transmembrane region" description="Helical" evidence="1">
    <location>
        <begin position="88"/>
        <end position="111"/>
    </location>
</feature>
<keyword evidence="1" id="KW-0812">Transmembrane</keyword>
<name>A0A2T5MDR6_9GAMM</name>
<evidence type="ECO:0000256" key="1">
    <source>
        <dbReference type="SAM" id="Phobius"/>
    </source>
</evidence>
<gene>
    <name evidence="2" type="ORF">CJD38_14615</name>
</gene>
<sequence>MFNEVLTPTLRILFFRAGPQDFPYAIGIRPALLLLAATANALVFGQVLPLSMAIGIAVAMIGGMALVVRWTLRLRNLTARFQQTFDSLLATTLLLTLATVIPFSQIAPQLLELTKNPEAMKNAEAIKLPTLPVLLMNLLNFWNFAVTAHIFRHAANVPMWVGFVIGFVAAGVMLFIGVVGGTFVGALFGAPVS</sequence>
<feature type="transmembrane region" description="Helical" evidence="1">
    <location>
        <begin position="131"/>
        <end position="151"/>
    </location>
</feature>
<feature type="transmembrane region" description="Helical" evidence="1">
    <location>
        <begin position="50"/>
        <end position="68"/>
    </location>
</feature>
<feature type="transmembrane region" description="Helical" evidence="1">
    <location>
        <begin position="163"/>
        <end position="188"/>
    </location>
</feature>
<proteinExistence type="predicted"/>